<keyword evidence="1" id="KW-0233">DNA recombination</keyword>
<dbReference type="GO" id="GO:0015074">
    <property type="term" value="P:DNA integration"/>
    <property type="evidence" value="ECO:0007669"/>
    <property type="project" value="InterPro"/>
</dbReference>
<accession>W2ZY76</accession>
<dbReference type="AlphaFoldDB" id="W2ZY76"/>
<dbReference type="Gene3D" id="1.10.443.10">
    <property type="entry name" value="Intergrase catalytic core"/>
    <property type="match status" value="1"/>
</dbReference>
<dbReference type="InterPro" id="IPR013762">
    <property type="entry name" value="Integrase-like_cat_sf"/>
</dbReference>
<name>W2ZY76_PHYNI</name>
<protein>
    <recommendedName>
        <fullName evidence="4">Core-binding (CB) domain-containing protein</fullName>
    </recommendedName>
</protein>
<dbReference type="SUPFAM" id="SSF56349">
    <property type="entry name" value="DNA breaking-rejoining enzymes"/>
    <property type="match status" value="1"/>
</dbReference>
<gene>
    <name evidence="2" type="ORF">F442_02719</name>
</gene>
<organism evidence="2 3">
    <name type="scientific">Phytophthora nicotianae P10297</name>
    <dbReference type="NCBI Taxonomy" id="1317064"/>
    <lineage>
        <taxon>Eukaryota</taxon>
        <taxon>Sar</taxon>
        <taxon>Stramenopiles</taxon>
        <taxon>Oomycota</taxon>
        <taxon>Peronosporomycetes</taxon>
        <taxon>Peronosporales</taxon>
        <taxon>Peronosporaceae</taxon>
        <taxon>Phytophthora</taxon>
    </lineage>
</organism>
<sequence>MVDCDWGKLKEKIRGIRENTISARSRTTYQNSHCRFLAWVVQNKSELVSAQFAERLGDTSDCSLHQLRSRVKEKLCPQSSIIPLEFEALTAEDFVTWLVTLTRKDGSGLSYSALNTHRASLFNLYRDYGCTMSKVLESELTTYFKGLKHTLAKEASNGTGRIKTGKDPLMFDLYIFLCKKMLLLPGKDMAFSHAYMVIAWNLMCRSSNAFGIRHSHMKWRGDALQIYFAHMKNDQGGERPRDPRHIYANPLEPSICPIVALGLYWAITVFDDSDLLFPGSNQYERFRKPLLRLLTQEEEDVAAELKRQGLDPTELGTHSMRKGSATFCSSGSTACPSATAAHLRAGWSLGGVQNTYLRYEAAGDMHVGRTVAGLPTESSQFSILPPHFVENDPSVKRGVRLMFPGLPERLEFIAEYCLASLTYHFSYLKETLSPKHPVFETALFQNDELFSSLSMRLHNGDVISGARIRATGIPPHVSILCEMKWLKNSLVDALTKIEATRIDTVRDIISELETRAIGVGTVTYDGLNQAIKSCLKDCGVSDLVDKLSTPQEEAAAASDDIFEQNPTHFWGGGGKFRRVEADFEIPDCSVRHIWVLWRCGNKSKMVPPLCRADGRNMPNRKQQKRLSELRYLMTKIENNATSKNLLRGGQSIEETIQGFLDCAESVSVDATTKHSRKRRRGQLSWSTIGKLLRKKYKTS</sequence>
<dbReference type="GO" id="GO:0006310">
    <property type="term" value="P:DNA recombination"/>
    <property type="evidence" value="ECO:0007669"/>
    <property type="project" value="UniProtKB-KW"/>
</dbReference>
<comment type="caution">
    <text evidence="2">The sequence shown here is derived from an EMBL/GenBank/DDBJ whole genome shotgun (WGS) entry which is preliminary data.</text>
</comment>
<dbReference type="InterPro" id="IPR011010">
    <property type="entry name" value="DNA_brk_join_enz"/>
</dbReference>
<reference evidence="2 3" key="1">
    <citation type="submission" date="2013-11" db="EMBL/GenBank/DDBJ databases">
        <title>The Genome Sequence of Phytophthora parasitica P10297.</title>
        <authorList>
            <consortium name="The Broad Institute Genomics Platform"/>
            <person name="Russ C."/>
            <person name="Tyler B."/>
            <person name="Panabieres F."/>
            <person name="Shan W."/>
            <person name="Tripathy S."/>
            <person name="Grunwald N."/>
            <person name="Machado M."/>
            <person name="Johnson C.S."/>
            <person name="Walker B."/>
            <person name="Young S.K."/>
            <person name="Zeng Q."/>
            <person name="Gargeya S."/>
            <person name="Fitzgerald M."/>
            <person name="Haas B."/>
            <person name="Abouelleil A."/>
            <person name="Allen A.W."/>
            <person name="Alvarado L."/>
            <person name="Arachchi H.M."/>
            <person name="Berlin A.M."/>
            <person name="Chapman S.B."/>
            <person name="Gainer-Dewar J."/>
            <person name="Goldberg J."/>
            <person name="Griggs A."/>
            <person name="Gujja S."/>
            <person name="Hansen M."/>
            <person name="Howarth C."/>
            <person name="Imamovic A."/>
            <person name="Ireland A."/>
            <person name="Larimer J."/>
            <person name="McCowan C."/>
            <person name="Murphy C."/>
            <person name="Pearson M."/>
            <person name="Poon T.W."/>
            <person name="Priest M."/>
            <person name="Roberts A."/>
            <person name="Saif S."/>
            <person name="Shea T."/>
            <person name="Sisk P."/>
            <person name="Sykes S."/>
            <person name="Wortman J."/>
            <person name="Nusbaum C."/>
            <person name="Birren B."/>
        </authorList>
    </citation>
    <scope>NUCLEOTIDE SEQUENCE [LARGE SCALE GENOMIC DNA]</scope>
    <source>
        <strain evidence="2 3">P10297</strain>
    </source>
</reference>
<evidence type="ECO:0008006" key="4">
    <source>
        <dbReference type="Google" id="ProtNLM"/>
    </source>
</evidence>
<proteinExistence type="predicted"/>
<evidence type="ECO:0000313" key="2">
    <source>
        <dbReference type="EMBL" id="ETP52228.1"/>
    </source>
</evidence>
<dbReference type="GO" id="GO:0003677">
    <property type="term" value="F:DNA binding"/>
    <property type="evidence" value="ECO:0007669"/>
    <property type="project" value="InterPro"/>
</dbReference>
<dbReference type="Proteomes" id="UP000018948">
    <property type="component" value="Unassembled WGS sequence"/>
</dbReference>
<evidence type="ECO:0000256" key="1">
    <source>
        <dbReference type="ARBA" id="ARBA00023172"/>
    </source>
</evidence>
<dbReference type="EMBL" id="ANIY01000589">
    <property type="protein sequence ID" value="ETP52228.1"/>
    <property type="molecule type" value="Genomic_DNA"/>
</dbReference>
<evidence type="ECO:0000313" key="3">
    <source>
        <dbReference type="Proteomes" id="UP000018948"/>
    </source>
</evidence>